<protein>
    <submittedName>
        <fullName evidence="2">Uncharacterized protein</fullName>
    </submittedName>
</protein>
<evidence type="ECO:0000256" key="1">
    <source>
        <dbReference type="SAM" id="SignalP"/>
    </source>
</evidence>
<dbReference type="EMBL" id="FQWS01000001">
    <property type="protein sequence ID" value="SHG70491.1"/>
    <property type="molecule type" value="Genomic_DNA"/>
</dbReference>
<dbReference type="RefSeq" id="WP_073083309.1">
    <property type="nucleotide sequence ID" value="NZ_FQWS01000001.1"/>
</dbReference>
<dbReference type="AlphaFoldDB" id="A0A1M5LZN8"/>
<evidence type="ECO:0000313" key="2">
    <source>
        <dbReference type="EMBL" id="SHG70491.1"/>
    </source>
</evidence>
<sequence length="85" mass="9594">MKNLILIVAFLTLPLVGFAQANTAVSANTSELVSIKKVEDIAPRKVRASRNAKHIKVNYKKSNDIISIKAYRKSLKDKVRRERLC</sequence>
<accession>A0A1M5LZN8</accession>
<reference evidence="3" key="1">
    <citation type="submission" date="2016-11" db="EMBL/GenBank/DDBJ databases">
        <authorList>
            <person name="Varghese N."/>
            <person name="Submissions S."/>
        </authorList>
    </citation>
    <scope>NUCLEOTIDE SEQUENCE [LARGE SCALE GENOMIC DNA]</scope>
    <source>
        <strain evidence="3">DSM 25330</strain>
    </source>
</reference>
<evidence type="ECO:0000313" key="3">
    <source>
        <dbReference type="Proteomes" id="UP000184522"/>
    </source>
</evidence>
<name>A0A1M5LZN8_9FLAO</name>
<gene>
    <name evidence="2" type="ORF">SAMN05444148_0763</name>
</gene>
<keyword evidence="3" id="KW-1185">Reference proteome</keyword>
<keyword evidence="1" id="KW-0732">Signal</keyword>
<dbReference type="OrthoDB" id="1134977at2"/>
<feature type="signal peptide" evidence="1">
    <location>
        <begin position="1"/>
        <end position="21"/>
    </location>
</feature>
<feature type="chain" id="PRO_5012341411" evidence="1">
    <location>
        <begin position="22"/>
        <end position="85"/>
    </location>
</feature>
<organism evidence="2 3">
    <name type="scientific">Winogradskyella jejuensis</name>
    <dbReference type="NCBI Taxonomy" id="1089305"/>
    <lineage>
        <taxon>Bacteria</taxon>
        <taxon>Pseudomonadati</taxon>
        <taxon>Bacteroidota</taxon>
        <taxon>Flavobacteriia</taxon>
        <taxon>Flavobacteriales</taxon>
        <taxon>Flavobacteriaceae</taxon>
        <taxon>Winogradskyella</taxon>
    </lineage>
</organism>
<proteinExistence type="predicted"/>
<dbReference type="Proteomes" id="UP000184522">
    <property type="component" value="Unassembled WGS sequence"/>
</dbReference>